<evidence type="ECO:0000313" key="4">
    <source>
        <dbReference type="Proteomes" id="UP000070444"/>
    </source>
</evidence>
<dbReference type="GO" id="GO:0006891">
    <property type="term" value="P:intra-Golgi vesicle-mediated transport"/>
    <property type="evidence" value="ECO:0007669"/>
    <property type="project" value="TreeGrafter"/>
</dbReference>
<reference evidence="3 4" key="1">
    <citation type="journal article" date="2015" name="Genome Biol. Evol.">
        <title>Phylogenomic analyses indicate that early fungi evolved digesting cell walls of algal ancestors of land plants.</title>
        <authorList>
            <person name="Chang Y."/>
            <person name="Wang S."/>
            <person name="Sekimoto S."/>
            <person name="Aerts A.L."/>
            <person name="Choi C."/>
            <person name="Clum A."/>
            <person name="LaButti K.M."/>
            <person name="Lindquist E.A."/>
            <person name="Yee Ngan C."/>
            <person name="Ohm R.A."/>
            <person name="Salamov A.A."/>
            <person name="Grigoriev I.V."/>
            <person name="Spatafora J.W."/>
            <person name="Berbee M.L."/>
        </authorList>
    </citation>
    <scope>NUCLEOTIDE SEQUENCE [LARGE SCALE GENOMIC DNA]</scope>
    <source>
        <strain evidence="3 4">NRRL 28638</strain>
    </source>
</reference>
<protein>
    <recommendedName>
        <fullName evidence="2">Conserved oligomeric Golgi complex subunit 3 N-terminal domain-containing protein</fullName>
    </recommendedName>
</protein>
<dbReference type="GO" id="GO:0006886">
    <property type="term" value="P:intracellular protein transport"/>
    <property type="evidence" value="ECO:0007669"/>
    <property type="project" value="InterPro"/>
</dbReference>
<dbReference type="InterPro" id="IPR048320">
    <property type="entry name" value="COG3_N"/>
</dbReference>
<organism evidence="3 4">
    <name type="scientific">Conidiobolus coronatus (strain ATCC 28846 / CBS 209.66 / NRRL 28638)</name>
    <name type="common">Delacroixia coronata</name>
    <dbReference type="NCBI Taxonomy" id="796925"/>
    <lineage>
        <taxon>Eukaryota</taxon>
        <taxon>Fungi</taxon>
        <taxon>Fungi incertae sedis</taxon>
        <taxon>Zoopagomycota</taxon>
        <taxon>Entomophthoromycotina</taxon>
        <taxon>Entomophthoromycetes</taxon>
        <taxon>Entomophthorales</taxon>
        <taxon>Ancylistaceae</taxon>
        <taxon>Conidiobolus</taxon>
    </lineage>
</organism>
<proteinExistence type="predicted"/>
<dbReference type="AlphaFoldDB" id="A0A137PFB4"/>
<feature type="domain" description="Conserved oligomeric Golgi complex subunit 3 N-terminal" evidence="2">
    <location>
        <begin position="161"/>
        <end position="305"/>
    </location>
</feature>
<dbReference type="EMBL" id="KQ964434">
    <property type="protein sequence ID" value="KXN73621.1"/>
    <property type="molecule type" value="Genomic_DNA"/>
</dbReference>
<accession>A0A137PFB4</accession>
<name>A0A137PFB4_CONC2</name>
<feature type="region of interest" description="Disordered" evidence="1">
    <location>
        <begin position="1"/>
        <end position="24"/>
    </location>
</feature>
<keyword evidence="4" id="KW-1185">Reference proteome</keyword>
<dbReference type="Proteomes" id="UP000070444">
    <property type="component" value="Unassembled WGS sequence"/>
</dbReference>
<dbReference type="GO" id="GO:0005801">
    <property type="term" value="C:cis-Golgi network"/>
    <property type="evidence" value="ECO:0007669"/>
    <property type="project" value="InterPro"/>
</dbReference>
<evidence type="ECO:0000313" key="3">
    <source>
        <dbReference type="EMBL" id="KXN73621.1"/>
    </source>
</evidence>
<dbReference type="PANTHER" id="PTHR13302">
    <property type="entry name" value="CONSERVED OLIGOMERIC GOLGI COMPLEX COMPONENT 3"/>
    <property type="match status" value="1"/>
</dbReference>
<dbReference type="PANTHER" id="PTHR13302:SF8">
    <property type="entry name" value="CONSERVED OLIGOMERIC GOLGI COMPLEX SUBUNIT 3"/>
    <property type="match status" value="1"/>
</dbReference>
<dbReference type="OrthoDB" id="296793at2759"/>
<dbReference type="GO" id="GO:0016020">
    <property type="term" value="C:membrane"/>
    <property type="evidence" value="ECO:0007669"/>
    <property type="project" value="InterPro"/>
</dbReference>
<dbReference type="InterPro" id="IPR007265">
    <property type="entry name" value="COG_su3"/>
</dbReference>
<dbReference type="STRING" id="796925.A0A137PFB4"/>
<sequence length="483" mass="55760">MNTKSPPLLARKTTSPPNKKSDKELHAEWAAMTQLDDDEIDSVNLLTDRCKERLIPDSILNKWDKKLQAHSQPNSRGITPESVNGIKISNLLGLPTTPQFHAQSPLNSSLTLPYSPSGSSTQLNFPEDDNKEVFDSAGKFKTWFSQQEEDLKEGQELLHKEYKTQLLNYETDFEILSENISKNMAELSLIKEEFGKYKQLTNQVTKLSKGLLEDQSRLTQKQSLIEDKLKYANELQNIQKFLNQPGIQIIHRKEFIPLMATCDSCLKYFKNFEFYQDSPILIAKFSQCLVKGLSLIPLGLGDVLKRVTDNCLLEKTELNDLTPPMITKLYYNPYYPITLQYKVLIEEIESRATVESEYQTILSDCQSSLVTYRRRISFNDEELIHWLNDSITKLEFLIDQELDLYSKFFESSNYLLDDHCDAIYKQFLAQLPYIIKPLQSTSILQVIMESIVEPLIIRVKDKNYTKSNQLLQQLINLLKSKLV</sequence>
<evidence type="ECO:0000256" key="1">
    <source>
        <dbReference type="SAM" id="MobiDB-lite"/>
    </source>
</evidence>
<gene>
    <name evidence="3" type="ORF">CONCODRAFT_77268</name>
</gene>
<dbReference type="GO" id="GO:0017119">
    <property type="term" value="C:Golgi transport complex"/>
    <property type="evidence" value="ECO:0007669"/>
    <property type="project" value="TreeGrafter"/>
</dbReference>
<dbReference type="Pfam" id="PF04136">
    <property type="entry name" value="COG3_N"/>
    <property type="match status" value="1"/>
</dbReference>
<dbReference type="GO" id="GO:0007030">
    <property type="term" value="P:Golgi organization"/>
    <property type="evidence" value="ECO:0007669"/>
    <property type="project" value="TreeGrafter"/>
</dbReference>
<evidence type="ECO:0000259" key="2">
    <source>
        <dbReference type="Pfam" id="PF04136"/>
    </source>
</evidence>